<dbReference type="GeneID" id="28741766"/>
<dbReference type="GO" id="GO:0000981">
    <property type="term" value="F:DNA-binding transcription factor activity, RNA polymerase II-specific"/>
    <property type="evidence" value="ECO:0007669"/>
    <property type="project" value="InterPro"/>
</dbReference>
<dbReference type="InterPro" id="IPR042267">
    <property type="entry name" value="VTC_sf"/>
</dbReference>
<dbReference type="STRING" id="1664694.A0A0N1I196"/>
<keyword evidence="21" id="KW-1185">Reference proteome</keyword>
<dbReference type="GO" id="GO:0008976">
    <property type="term" value="F:polyphosphate kinase activity"/>
    <property type="evidence" value="ECO:0007669"/>
    <property type="project" value="UniProtKB-EC"/>
</dbReference>
<evidence type="ECO:0000256" key="16">
    <source>
        <dbReference type="ARBA" id="ARBA00081313"/>
    </source>
</evidence>
<comment type="catalytic activity">
    <reaction evidence="11">
        <text>[phosphate](n) + ATP = [phosphate](n+1) + ADP</text>
        <dbReference type="Rhea" id="RHEA:19573"/>
        <dbReference type="Rhea" id="RHEA-COMP:9859"/>
        <dbReference type="Rhea" id="RHEA-COMP:14280"/>
        <dbReference type="ChEBI" id="CHEBI:16838"/>
        <dbReference type="ChEBI" id="CHEBI:30616"/>
        <dbReference type="ChEBI" id="CHEBI:456216"/>
        <dbReference type="EC" id="2.7.4.1"/>
    </reaction>
    <physiologicalReaction direction="left-to-right" evidence="11">
        <dbReference type="Rhea" id="RHEA:19574"/>
    </physiologicalReaction>
</comment>
<dbReference type="Pfam" id="PF04082">
    <property type="entry name" value="Fungal_trans"/>
    <property type="match status" value="1"/>
</dbReference>
<feature type="compositionally biased region" description="Acidic residues" evidence="17">
    <location>
        <begin position="594"/>
        <end position="606"/>
    </location>
</feature>
<evidence type="ECO:0000256" key="10">
    <source>
        <dbReference type="ARBA" id="ARBA00023242"/>
    </source>
</evidence>
<feature type="compositionally biased region" description="Acidic residues" evidence="17">
    <location>
        <begin position="522"/>
        <end position="550"/>
    </location>
</feature>
<feature type="region of interest" description="Disordered" evidence="17">
    <location>
        <begin position="911"/>
        <end position="930"/>
    </location>
</feature>
<comment type="similarity">
    <text evidence="12">Belongs to the VTC4 family.</text>
</comment>
<evidence type="ECO:0000259" key="19">
    <source>
        <dbReference type="PROSITE" id="PS51382"/>
    </source>
</evidence>
<feature type="compositionally biased region" description="Acidic residues" evidence="17">
    <location>
        <begin position="912"/>
        <end position="929"/>
    </location>
</feature>
<evidence type="ECO:0000256" key="6">
    <source>
        <dbReference type="ARBA" id="ARBA00022692"/>
    </source>
</evidence>
<evidence type="ECO:0000256" key="17">
    <source>
        <dbReference type="SAM" id="MobiDB-lite"/>
    </source>
</evidence>
<dbReference type="Gene3D" id="3.20.100.30">
    <property type="entry name" value="VTC, catalytic tunnel domain"/>
    <property type="match status" value="1"/>
</dbReference>
<dbReference type="InterPro" id="IPR018966">
    <property type="entry name" value="VTC_domain"/>
</dbReference>
<keyword evidence="6 18" id="KW-0812">Transmembrane</keyword>
<keyword evidence="8" id="KW-0238">DNA-binding</keyword>
<dbReference type="GO" id="GO:0003677">
    <property type="term" value="F:DNA binding"/>
    <property type="evidence" value="ECO:0007669"/>
    <property type="project" value="UniProtKB-KW"/>
</dbReference>
<evidence type="ECO:0000256" key="14">
    <source>
        <dbReference type="ARBA" id="ARBA00075894"/>
    </source>
</evidence>
<dbReference type="CDD" id="cd12148">
    <property type="entry name" value="fungal_TF_MHR"/>
    <property type="match status" value="1"/>
</dbReference>
<comment type="cofactor">
    <cofactor evidence="1">
        <name>Mn(2+)</name>
        <dbReference type="ChEBI" id="CHEBI:29035"/>
    </cofactor>
</comment>
<dbReference type="GO" id="GO:0016237">
    <property type="term" value="P:microautophagy"/>
    <property type="evidence" value="ECO:0007669"/>
    <property type="project" value="TreeGrafter"/>
</dbReference>
<dbReference type="InterPro" id="IPR007219">
    <property type="entry name" value="XnlR_reg_dom"/>
</dbReference>
<evidence type="ECO:0000256" key="1">
    <source>
        <dbReference type="ARBA" id="ARBA00001936"/>
    </source>
</evidence>
<feature type="region of interest" description="Disordered" evidence="17">
    <location>
        <begin position="1386"/>
        <end position="1416"/>
    </location>
</feature>
<proteinExistence type="inferred from homology"/>
<dbReference type="GO" id="GO:0008270">
    <property type="term" value="F:zinc ion binding"/>
    <property type="evidence" value="ECO:0007669"/>
    <property type="project" value="InterPro"/>
</dbReference>
<dbReference type="SMART" id="SM00906">
    <property type="entry name" value="Fungal_trans"/>
    <property type="match status" value="1"/>
</dbReference>
<name>A0A0N1I196_9EURO</name>
<organism evidence="20 21">
    <name type="scientific">Cyphellophora attinorum</name>
    <dbReference type="NCBI Taxonomy" id="1664694"/>
    <lineage>
        <taxon>Eukaryota</taxon>
        <taxon>Fungi</taxon>
        <taxon>Dikarya</taxon>
        <taxon>Ascomycota</taxon>
        <taxon>Pezizomycotina</taxon>
        <taxon>Eurotiomycetes</taxon>
        <taxon>Chaetothyriomycetidae</taxon>
        <taxon>Chaetothyriales</taxon>
        <taxon>Cyphellophoraceae</taxon>
        <taxon>Cyphellophora</taxon>
    </lineage>
</organism>
<dbReference type="PROSITE" id="PS51382">
    <property type="entry name" value="SPX"/>
    <property type="match status" value="1"/>
</dbReference>
<keyword evidence="5" id="KW-0808">Transferase</keyword>
<keyword evidence="10" id="KW-0539">Nucleus</keyword>
<evidence type="ECO:0000256" key="3">
    <source>
        <dbReference type="ARBA" id="ARBA00012960"/>
    </source>
</evidence>
<feature type="domain" description="SPX" evidence="19">
    <location>
        <begin position="4"/>
        <end position="161"/>
    </location>
</feature>
<dbReference type="GO" id="GO:0000329">
    <property type="term" value="C:fungal-type vacuole membrane"/>
    <property type="evidence" value="ECO:0007669"/>
    <property type="project" value="TreeGrafter"/>
</dbReference>
<feature type="transmembrane region" description="Helical" evidence="18">
    <location>
        <begin position="718"/>
        <end position="740"/>
    </location>
</feature>
<evidence type="ECO:0000256" key="12">
    <source>
        <dbReference type="ARBA" id="ARBA00061390"/>
    </source>
</evidence>
<keyword evidence="4" id="KW-0926">Vacuole</keyword>
<evidence type="ECO:0000313" key="21">
    <source>
        <dbReference type="Proteomes" id="UP000038010"/>
    </source>
</evidence>
<dbReference type="CDD" id="cd14480">
    <property type="entry name" value="SPX_VTC2_like"/>
    <property type="match status" value="1"/>
</dbReference>
<dbReference type="GO" id="GO:0007034">
    <property type="term" value="P:vacuolar transport"/>
    <property type="evidence" value="ECO:0007669"/>
    <property type="project" value="TreeGrafter"/>
</dbReference>
<dbReference type="PANTHER" id="PTHR46140">
    <property type="entry name" value="VACUOLAR TRANSPORTER CHAPERONE 1-RELATED"/>
    <property type="match status" value="1"/>
</dbReference>
<evidence type="ECO:0000256" key="15">
    <source>
        <dbReference type="ARBA" id="ARBA00080494"/>
    </source>
</evidence>
<sequence>MKYDRFGQQLRQSLIKDYYWHYIAYDELKEALKTPFVNGRDGERQPWTDDDEAAFIRQLESELDKVFSFQKLKSSEIVGRIKASEQEVKQVLSRQEDQNRSDETDTDLEEDFELLEADLSDVIADVHDLAKYTQLNYTGFQKIIKKHDKQTNIYLRPTFSTRLKAKPFFQDNYDQFVVKLSKLYDLVRTRGNPVKGDSAAGGGQQNFVRQTTKYWVHPDNITELKLIILKHLPVLVFNSNKEFEERDTAISSIYCDNTDTWELYMGRLKKTEGAEAIRLRWYGGMENETIFVERKTHREDWTGEKSVKARFTLKEKNVNAFLAGKMTVDEAFAKMRKEGKKSEKEIEDLAQLAREIQYRVVTRKLVPVTRSFYHRTAFQLPGDARVRISLDTELTMTREDNLDGRDRAGKNWRRMDIGIDWPFSQLPEGDVELFPYAVLEVKLQTAAGQDPPQWIRDLTASHLVEAVPKFSKFIHGTATMFPQRINLLPFWMPQMGVDIRKPITHKFGIERPANLGSYSTTEIDEDEIDSDEEPDVLGNDEYEDDGEDDEQTRQLKAAQRALNEHRRAQEEDGDDDDTLRPNGYTNGMSAPEDYLYDSDEEEEDKLEEAKRSGSWKYYPLLVQRHAQLGGNAIMNAFKQIPTKTSLPANNNQLTQMVGQVQARRWKAPPGKRIHVPVRVEPKVYFAAERTFLSWLEFSIIIGSIAATLLNFGDNISLLSAWAFTLVAIAALVYSVVIYALRVQMIRNRRANINRYYDKWGTSALCAGLHPCANCTKSNVECIFRIPSAPRRKKKRPTEDILLERLKRAEDLLRSKGIATESQEAPADLTRSSTAENPGSLDAFARQASTDSGDADDKPVDKSFGFHGHQASFLARGPYTSGKLIQSAHGRSRFVDNNLWTSVSDELHRDTIANEDSDDSDEGSLGDDSGDMVLGITPSSNSGIAHLHPPAEVLFKLWQIFLENVNPMTKIIHRPTLEKQLIKASQDFDLVPKGLECLMFAIYTCAIGSMSEDDCETTFGEHRDVLFKRYRIGCRKALARAKFLGTGDLMVCQAFVLYITIMRETLDARTVWTLSGVANRIAQGLGLHRDGSELGLSVFDTELRRRLWWQLIILDFRSAELTGSGRFGDFWSDTHTPSNVDDVDVWPNITEQEFTDRMAAKGEKRATEMIGCLLRCEFGAFWKEKLIERSRTDPSLMRGNLFGGKAPSPWDVSLEEREATITELERRLEDKFLRYCDVNNPLQFLTSIIGRGAMASMRLMAHHPRRYASEADIPATEHALLWKLSLKLLESDGLIHSTKALQRFMWHSNKSIGEDVDNAWRKIEETYHHHPAFIVEFRKPLHAAVGSLVLKAWDARVRGRAEASESGDTQLPLSTPDFIAMLREQRVAPTKRKSTGGGGTLSKQSSTGGHEAGFMQPPGFVPGMVSRATNLPILTPTSSSGNVSNGWGASPQQELYTGGMQNRPPSDTFNGVIARMPFNMSGIAGTWEANTDPSNLNANQQRPANTTGDSFNSTTTNMTAGNHFAFSDGQQTQDPNVGMVMSGFFGSGFSDPNAPINMGGRMGNTPFGSGGIGTSGDVLMGDMDWNQWDYLISDYDVMHSVPGYGGGGNNG</sequence>
<dbReference type="VEuPathDB" id="FungiDB:AB675_936"/>
<evidence type="ECO:0000256" key="8">
    <source>
        <dbReference type="ARBA" id="ARBA00023125"/>
    </source>
</evidence>
<comment type="subcellular location">
    <subcellularLocation>
        <location evidence="2">Vacuole membrane</location>
        <topology evidence="2">Multi-pass membrane protein</topology>
    </subcellularLocation>
</comment>
<evidence type="ECO:0000256" key="4">
    <source>
        <dbReference type="ARBA" id="ARBA00022554"/>
    </source>
</evidence>
<feature type="region of interest" description="Disordered" evidence="17">
    <location>
        <begin position="819"/>
        <end position="839"/>
    </location>
</feature>
<dbReference type="GO" id="GO:0006351">
    <property type="term" value="P:DNA-templated transcription"/>
    <property type="evidence" value="ECO:0007669"/>
    <property type="project" value="InterPro"/>
</dbReference>
<dbReference type="Pfam" id="PF02656">
    <property type="entry name" value="DUF202"/>
    <property type="match status" value="1"/>
</dbReference>
<protein>
    <recommendedName>
        <fullName evidence="13">Vacuolar transporter chaperone complex subunit 4</fullName>
        <ecNumber evidence="3">2.7.4.1</ecNumber>
    </recommendedName>
    <alternativeName>
        <fullName evidence="15">Polyphosphate kinase</fullName>
    </alternativeName>
    <alternativeName>
        <fullName evidence="14">SPX-dependent polyphosphate polymerase VTC subunit 4</fullName>
    </alternativeName>
    <alternativeName>
        <fullName evidence="16">Vacuolar membrane polyphosphate polymerase catalytic subunit</fullName>
    </alternativeName>
</protein>
<dbReference type="CDD" id="cd07751">
    <property type="entry name" value="PolyPPase_VTC4_like"/>
    <property type="match status" value="1"/>
</dbReference>
<dbReference type="Pfam" id="PF09359">
    <property type="entry name" value="VTC"/>
    <property type="match status" value="1"/>
</dbReference>
<dbReference type="FunFam" id="3.20.100.30:FF:000001">
    <property type="entry name" value="Vacuolar transporter chaperone 4"/>
    <property type="match status" value="1"/>
</dbReference>
<dbReference type="GO" id="GO:0042144">
    <property type="term" value="P:vacuole fusion, non-autophagic"/>
    <property type="evidence" value="ECO:0007669"/>
    <property type="project" value="TreeGrafter"/>
</dbReference>
<dbReference type="EMBL" id="LFJN01000001">
    <property type="protein sequence ID" value="KPI45560.1"/>
    <property type="molecule type" value="Genomic_DNA"/>
</dbReference>
<dbReference type="OrthoDB" id="6493944at2759"/>
<dbReference type="EC" id="2.7.4.1" evidence="3"/>
<dbReference type="InterPro" id="IPR051572">
    <property type="entry name" value="VTC_Complex_Subunit"/>
</dbReference>
<evidence type="ECO:0000256" key="18">
    <source>
        <dbReference type="SAM" id="Phobius"/>
    </source>
</evidence>
<dbReference type="InterPro" id="IPR036864">
    <property type="entry name" value="Zn2-C6_fun-type_DNA-bd_sf"/>
</dbReference>
<evidence type="ECO:0000256" key="11">
    <source>
        <dbReference type="ARBA" id="ARBA00050204"/>
    </source>
</evidence>
<dbReference type="PANTHER" id="PTHR46140:SF1">
    <property type="entry name" value="VACUOLAR TRANSPORTER CHAPERONE COMPLEX SUBUNIT 4-RELATED"/>
    <property type="match status" value="1"/>
</dbReference>
<accession>A0A0N1I196</accession>
<evidence type="ECO:0000256" key="13">
    <source>
        <dbReference type="ARBA" id="ARBA00067464"/>
    </source>
</evidence>
<evidence type="ECO:0000256" key="5">
    <source>
        <dbReference type="ARBA" id="ARBA00022679"/>
    </source>
</evidence>
<dbReference type="GO" id="GO:0006799">
    <property type="term" value="P:polyphosphate biosynthetic process"/>
    <property type="evidence" value="ECO:0007669"/>
    <property type="project" value="UniProtKB-ARBA"/>
</dbReference>
<gene>
    <name evidence="20" type="ORF">AB675_936</name>
</gene>
<reference evidence="20 21" key="1">
    <citation type="submission" date="2015-06" db="EMBL/GenBank/DDBJ databases">
        <title>Draft genome of the ant-associated black yeast Phialophora attae CBS 131958.</title>
        <authorList>
            <person name="Moreno L.F."/>
            <person name="Stielow B.J."/>
            <person name="de Hoog S."/>
            <person name="Vicente V.A."/>
            <person name="Weiss V.A."/>
            <person name="de Vries M."/>
            <person name="Cruz L.M."/>
            <person name="Souza E.M."/>
        </authorList>
    </citation>
    <scope>NUCLEOTIDE SEQUENCE [LARGE SCALE GENOMIC DNA]</scope>
    <source>
        <strain evidence="20 21">CBS 131958</strain>
    </source>
</reference>
<keyword evidence="7 18" id="KW-1133">Transmembrane helix</keyword>
<keyword evidence="9 18" id="KW-0472">Membrane</keyword>
<feature type="transmembrane region" description="Helical" evidence="18">
    <location>
        <begin position="691"/>
        <end position="712"/>
    </location>
</feature>
<dbReference type="Proteomes" id="UP000038010">
    <property type="component" value="Unassembled WGS sequence"/>
</dbReference>
<dbReference type="RefSeq" id="XP_018005523.1">
    <property type="nucleotide sequence ID" value="XM_018149896.1"/>
</dbReference>
<feature type="region of interest" description="Disordered" evidence="17">
    <location>
        <begin position="1488"/>
        <end position="1514"/>
    </location>
</feature>
<dbReference type="InterPro" id="IPR003807">
    <property type="entry name" value="DUF202"/>
</dbReference>
<evidence type="ECO:0000256" key="7">
    <source>
        <dbReference type="ARBA" id="ARBA00022989"/>
    </source>
</evidence>
<dbReference type="Gene3D" id="4.10.240.10">
    <property type="entry name" value="Zn(2)-C6 fungal-type DNA-binding domain"/>
    <property type="match status" value="1"/>
</dbReference>
<dbReference type="InterPro" id="IPR004331">
    <property type="entry name" value="SPX_dom"/>
</dbReference>
<evidence type="ECO:0000256" key="9">
    <source>
        <dbReference type="ARBA" id="ARBA00023136"/>
    </source>
</evidence>
<evidence type="ECO:0000313" key="20">
    <source>
        <dbReference type="EMBL" id="KPI45560.1"/>
    </source>
</evidence>
<feature type="region of interest" description="Disordered" evidence="17">
    <location>
        <begin position="517"/>
        <end position="609"/>
    </location>
</feature>
<comment type="caution">
    <text evidence="20">The sequence shown here is derived from an EMBL/GenBank/DDBJ whole genome shotgun (WGS) entry which is preliminary data.</text>
</comment>
<evidence type="ECO:0000256" key="2">
    <source>
        <dbReference type="ARBA" id="ARBA00004128"/>
    </source>
</evidence>
<dbReference type="GO" id="GO:0033254">
    <property type="term" value="C:vacuolar transporter chaperone complex"/>
    <property type="evidence" value="ECO:0007669"/>
    <property type="project" value="TreeGrafter"/>
</dbReference>